<protein>
    <recommendedName>
        <fullName evidence="2">XRE family transcriptional regulator</fullName>
    </recommendedName>
</protein>
<organism evidence="1">
    <name type="scientific">Ornithinibacillus sp. 4-3</name>
    <dbReference type="NCBI Taxonomy" id="3231488"/>
    <lineage>
        <taxon>Bacteria</taxon>
        <taxon>Bacillati</taxon>
        <taxon>Bacillota</taxon>
        <taxon>Bacilli</taxon>
        <taxon>Bacillales</taxon>
        <taxon>Bacillaceae</taxon>
        <taxon>Ornithinibacillus</taxon>
    </lineage>
</organism>
<dbReference type="InterPro" id="IPR010982">
    <property type="entry name" value="Lambda_DNA-bd_dom_sf"/>
</dbReference>
<dbReference type="Gene3D" id="1.10.260.40">
    <property type="entry name" value="lambda repressor-like DNA-binding domains"/>
    <property type="match status" value="1"/>
</dbReference>
<proteinExistence type="predicted"/>
<sequence>MKKFSGTRQAFAKRENGESLPDMINCNAIATLFAISLDQLLYHDGEISEFPILSKRKYLIM</sequence>
<dbReference type="AlphaFoldDB" id="A0AB39HLL1"/>
<evidence type="ECO:0008006" key="2">
    <source>
        <dbReference type="Google" id="ProtNLM"/>
    </source>
</evidence>
<evidence type="ECO:0000313" key="1">
    <source>
        <dbReference type="EMBL" id="XDK31564.1"/>
    </source>
</evidence>
<accession>A0AB39HLL1</accession>
<dbReference type="GO" id="GO:0003677">
    <property type="term" value="F:DNA binding"/>
    <property type="evidence" value="ECO:0007669"/>
    <property type="project" value="InterPro"/>
</dbReference>
<reference evidence="1" key="1">
    <citation type="submission" date="2024-07" db="EMBL/GenBank/DDBJ databases">
        <title>Halotolerant mesophilic bacterium Ornithinibacillus sp. 4-3, sp. nov., isolated from soil.</title>
        <authorList>
            <person name="Sidarenka A.V."/>
            <person name="Guliayeva D.E."/>
            <person name="Leanovich S.I."/>
            <person name="Hileuskaya K.S."/>
            <person name="Akhremchuk A.E."/>
            <person name="Sikolenko M.A."/>
            <person name="Valentovich L.N."/>
        </authorList>
    </citation>
    <scope>NUCLEOTIDE SEQUENCE</scope>
    <source>
        <strain evidence="1">4-3</strain>
    </source>
</reference>
<gene>
    <name evidence="1" type="ORF">AB4Y30_11050</name>
</gene>
<dbReference type="RefSeq" id="WP_368652291.1">
    <property type="nucleotide sequence ID" value="NZ_CP162599.1"/>
</dbReference>
<dbReference type="EMBL" id="CP162599">
    <property type="protein sequence ID" value="XDK31564.1"/>
    <property type="molecule type" value="Genomic_DNA"/>
</dbReference>
<name>A0AB39HLL1_9BACI</name>